<keyword evidence="7" id="KW-1185">Reference proteome</keyword>
<dbReference type="Proteomes" id="UP000030341">
    <property type="component" value="Chromosome 1"/>
</dbReference>
<gene>
    <name evidence="6" type="ORF">OM33_01535</name>
</gene>
<dbReference type="HOGENOM" id="CLU_796519_0_0_6"/>
<proteinExistence type="inferred from homology"/>
<dbReference type="GO" id="GO:0008783">
    <property type="term" value="F:agmatinase activity"/>
    <property type="evidence" value="ECO:0007669"/>
    <property type="project" value="TreeGrafter"/>
</dbReference>
<dbReference type="STRING" id="1348114.OM33_01535"/>
<dbReference type="PROSITE" id="PS51409">
    <property type="entry name" value="ARGINASE_2"/>
    <property type="match status" value="1"/>
</dbReference>
<keyword evidence="2" id="KW-0378">Hydrolase</keyword>
<dbReference type="GO" id="GO:0006547">
    <property type="term" value="P:L-histidine metabolic process"/>
    <property type="evidence" value="ECO:0007669"/>
    <property type="project" value="UniProtKB-KW"/>
</dbReference>
<dbReference type="SUPFAM" id="SSF52768">
    <property type="entry name" value="Arginase/deacetylase"/>
    <property type="match status" value="1"/>
</dbReference>
<comment type="similarity">
    <text evidence="5">Belongs to the arginase family.</text>
</comment>
<keyword evidence="3" id="KW-0369">Histidine metabolism</keyword>
<dbReference type="KEGG" id="pseo:OM33_01535"/>
<evidence type="ECO:0000256" key="2">
    <source>
        <dbReference type="ARBA" id="ARBA00022801"/>
    </source>
</evidence>
<sequence length="350" mass="38337">MMNNLTIYTEQSISNLCQSRAGEQRVWQSISFINQQQSLFDALTDASAYGIKYVLLGIPEDIGPRANLGNGGAELGWQAFLAKFLNLQANQFIASNKVLLLGEVDCIDIMKRGKGLSNQDPVELDSLRSLCGEIDDIASPILKMIFDAGLEPIVIGGGHNNCYPIIKALSESTEQACCAINLDPHADFRAIEGRHSGNGFSYAYQQNYLRDYHVIAMHELKNNQAIIDGMHDAGFSFDSYQAIKVRQEISLNDANQAALARMQSYQLPMGIEVDVDSISYMPVSAFTNCGLAVYEAEQFVYQLALSPYTRYLHLCEAAPSEHANGVNQGSNEAGQILAALVASYLSGREA</sequence>
<dbReference type="InterPro" id="IPR006035">
    <property type="entry name" value="Ureohydrolase"/>
</dbReference>
<dbReference type="GO" id="GO:0033389">
    <property type="term" value="P:putrescine biosynthetic process from arginine, via agmatine"/>
    <property type="evidence" value="ECO:0007669"/>
    <property type="project" value="TreeGrafter"/>
</dbReference>
<protein>
    <submittedName>
        <fullName evidence="6">Arginase</fullName>
    </submittedName>
</protein>
<dbReference type="CDD" id="cd09988">
    <property type="entry name" value="Formimidoylglutamase"/>
    <property type="match status" value="1"/>
</dbReference>
<accession>A0A0A7EBU2</accession>
<dbReference type="PANTHER" id="PTHR11358:SF35">
    <property type="entry name" value="FORMIMIDOYLGLUTAMASE"/>
    <property type="match status" value="1"/>
</dbReference>
<evidence type="ECO:0000256" key="1">
    <source>
        <dbReference type="ARBA" id="ARBA00022723"/>
    </source>
</evidence>
<name>A0A0A7EBU2_9GAMM</name>
<evidence type="ECO:0000256" key="4">
    <source>
        <dbReference type="ARBA" id="ARBA00023211"/>
    </source>
</evidence>
<evidence type="ECO:0000256" key="3">
    <source>
        <dbReference type="ARBA" id="ARBA00022808"/>
    </source>
</evidence>
<evidence type="ECO:0000256" key="5">
    <source>
        <dbReference type="PROSITE-ProRule" id="PRU00742"/>
    </source>
</evidence>
<reference evidence="6 7" key="1">
    <citation type="submission" date="2014-11" db="EMBL/GenBank/DDBJ databases">
        <title>Complete Genome Sequence of Pseudoalteromonas sp. Strain OCN003 Isolated from Kaneohe Bay, Oahu, Hawaii.</title>
        <authorList>
            <person name="Beurmann S."/>
            <person name="Videau P."/>
            <person name="Ushijima B."/>
            <person name="Smith A.M."/>
            <person name="Aeby G.S."/>
            <person name="Callahan S.M."/>
            <person name="Belcaid M."/>
        </authorList>
    </citation>
    <scope>NUCLEOTIDE SEQUENCE [LARGE SCALE GENOMIC DNA]</scope>
    <source>
        <strain evidence="6 7">OCN003</strain>
    </source>
</reference>
<evidence type="ECO:0000313" key="6">
    <source>
        <dbReference type="EMBL" id="AIY63983.1"/>
    </source>
</evidence>
<dbReference type="eggNOG" id="COG0010">
    <property type="taxonomic scope" value="Bacteria"/>
</dbReference>
<dbReference type="GO" id="GO:0046872">
    <property type="term" value="F:metal ion binding"/>
    <property type="evidence" value="ECO:0007669"/>
    <property type="project" value="UniProtKB-KW"/>
</dbReference>
<dbReference type="PANTHER" id="PTHR11358">
    <property type="entry name" value="ARGINASE/AGMATINASE"/>
    <property type="match status" value="1"/>
</dbReference>
<organism evidence="6 7">
    <name type="scientific">Pseudoalteromonas piratica</name>
    <dbReference type="NCBI Taxonomy" id="1348114"/>
    <lineage>
        <taxon>Bacteria</taxon>
        <taxon>Pseudomonadati</taxon>
        <taxon>Pseudomonadota</taxon>
        <taxon>Gammaproteobacteria</taxon>
        <taxon>Alteromonadales</taxon>
        <taxon>Pseudoalteromonadaceae</taxon>
        <taxon>Pseudoalteromonas</taxon>
    </lineage>
</organism>
<dbReference type="RefSeq" id="WP_038637830.1">
    <property type="nucleotide sequence ID" value="NZ_CP009888.1"/>
</dbReference>
<dbReference type="InterPro" id="IPR023696">
    <property type="entry name" value="Ureohydrolase_dom_sf"/>
</dbReference>
<dbReference type="Gene3D" id="3.40.800.10">
    <property type="entry name" value="Ureohydrolase domain"/>
    <property type="match status" value="1"/>
</dbReference>
<keyword evidence="1" id="KW-0479">Metal-binding</keyword>
<evidence type="ECO:0000313" key="7">
    <source>
        <dbReference type="Proteomes" id="UP000030341"/>
    </source>
</evidence>
<dbReference type="EMBL" id="CP009888">
    <property type="protein sequence ID" value="AIY63983.1"/>
    <property type="molecule type" value="Genomic_DNA"/>
</dbReference>
<dbReference type="AlphaFoldDB" id="A0A0A7EBU2"/>
<dbReference type="Pfam" id="PF00491">
    <property type="entry name" value="Arginase"/>
    <property type="match status" value="1"/>
</dbReference>
<keyword evidence="4" id="KW-0464">Manganese</keyword>